<evidence type="ECO:0008006" key="4">
    <source>
        <dbReference type="Google" id="ProtNLM"/>
    </source>
</evidence>
<dbReference type="Proteomes" id="UP000010384">
    <property type="component" value="Plasmid pCHRO.01"/>
</dbReference>
<evidence type="ECO:0000313" key="3">
    <source>
        <dbReference type="Proteomes" id="UP000010384"/>
    </source>
</evidence>
<dbReference type="KEGG" id="cthe:Chro_5618"/>
<dbReference type="AlphaFoldDB" id="K9U8L9"/>
<geneLocation type="plasmid" evidence="2 3">
    <name>pCHRO.01</name>
</geneLocation>
<sequence length="128" mass="14294">MSNSRARWTEHQIEQIVGNILRLGVILSASVVLLGGILYLSHYGMNSPNYQVFRGEPSELRTLPGIVKFALSFRRRGLIQFGLLLLIATPIVRVAFLAFAFAKQGDRIYVMITLIVLSTLLYSLVNSV</sequence>
<dbReference type="OrthoDB" id="511496at2"/>
<keyword evidence="2" id="KW-0614">Plasmid</keyword>
<organism evidence="2 3">
    <name type="scientific">Chroococcidiopsis thermalis (strain PCC 7203)</name>
    <dbReference type="NCBI Taxonomy" id="251229"/>
    <lineage>
        <taxon>Bacteria</taxon>
        <taxon>Bacillati</taxon>
        <taxon>Cyanobacteriota</taxon>
        <taxon>Cyanophyceae</taxon>
        <taxon>Chroococcidiopsidales</taxon>
        <taxon>Chroococcidiopsidaceae</taxon>
        <taxon>Chroococcidiopsis</taxon>
    </lineage>
</organism>
<reference evidence="2 3" key="1">
    <citation type="submission" date="2012-06" db="EMBL/GenBank/DDBJ databases">
        <title>Finished plasmid 1 of genome of Chroococcidiopsis thermalis PCC 7203.</title>
        <authorList>
            <consortium name="US DOE Joint Genome Institute"/>
            <person name="Gugger M."/>
            <person name="Coursin T."/>
            <person name="Rippka R."/>
            <person name="Tandeau De Marsac N."/>
            <person name="Huntemann M."/>
            <person name="Wei C.-L."/>
            <person name="Han J."/>
            <person name="Detter J.C."/>
            <person name="Han C."/>
            <person name="Tapia R."/>
            <person name="Davenport K."/>
            <person name="Daligault H."/>
            <person name="Erkkila T."/>
            <person name="Gu W."/>
            <person name="Munk A.C.C."/>
            <person name="Teshima H."/>
            <person name="Xu Y."/>
            <person name="Chain P."/>
            <person name="Chen A."/>
            <person name="Krypides N."/>
            <person name="Mavromatis K."/>
            <person name="Markowitz V."/>
            <person name="Szeto E."/>
            <person name="Ivanova N."/>
            <person name="Mikhailova N."/>
            <person name="Ovchinnikova G."/>
            <person name="Pagani I."/>
            <person name="Pati A."/>
            <person name="Goodwin L."/>
            <person name="Peters L."/>
            <person name="Pitluck S."/>
            <person name="Woyke T."/>
            <person name="Kerfeld C."/>
        </authorList>
    </citation>
    <scope>NUCLEOTIDE SEQUENCE [LARGE SCALE GENOMIC DNA]</scope>
    <source>
        <strain evidence="2 3">PCC 7203</strain>
        <plasmid evidence="2 3">pCHRO.01</plasmid>
    </source>
</reference>
<dbReference type="Pfam" id="PF07843">
    <property type="entry name" value="DUF1634"/>
    <property type="match status" value="1"/>
</dbReference>
<dbReference type="RefSeq" id="WP_015162911.1">
    <property type="nucleotide sequence ID" value="NC_019699.1"/>
</dbReference>
<feature type="transmembrane region" description="Helical" evidence="1">
    <location>
        <begin position="78"/>
        <end position="101"/>
    </location>
</feature>
<dbReference type="HOGENOM" id="CLU_140339_0_0_3"/>
<dbReference type="EMBL" id="CP003598">
    <property type="protein sequence ID" value="AFY90973.1"/>
    <property type="molecule type" value="Genomic_DNA"/>
</dbReference>
<feature type="transmembrane region" description="Helical" evidence="1">
    <location>
        <begin position="108"/>
        <end position="125"/>
    </location>
</feature>
<evidence type="ECO:0000313" key="2">
    <source>
        <dbReference type="EMBL" id="AFY90973.1"/>
    </source>
</evidence>
<keyword evidence="1" id="KW-1133">Transmembrane helix</keyword>
<evidence type="ECO:0000256" key="1">
    <source>
        <dbReference type="SAM" id="Phobius"/>
    </source>
</evidence>
<dbReference type="InterPro" id="IPR012861">
    <property type="entry name" value="DUF1634"/>
</dbReference>
<gene>
    <name evidence="2" type="ORF">Chro_5618</name>
</gene>
<keyword evidence="3" id="KW-1185">Reference proteome</keyword>
<name>K9U8L9_CHRTP</name>
<feature type="transmembrane region" description="Helical" evidence="1">
    <location>
        <begin position="20"/>
        <end position="40"/>
    </location>
</feature>
<dbReference type="InParanoid" id="K9U8L9"/>
<proteinExistence type="predicted"/>
<keyword evidence="1" id="KW-0812">Transmembrane</keyword>
<protein>
    <recommendedName>
        <fullName evidence="4">DUF1634 domain-containing protein</fullName>
    </recommendedName>
</protein>
<keyword evidence="1" id="KW-0472">Membrane</keyword>
<accession>K9U8L9</accession>